<dbReference type="InterPro" id="IPR013087">
    <property type="entry name" value="Znf_C2H2_type"/>
</dbReference>
<name>A0AAJ0HVM0_9PEZI</name>
<keyword evidence="3" id="KW-0677">Repeat</keyword>
<reference evidence="10" key="2">
    <citation type="submission" date="2023-06" db="EMBL/GenBank/DDBJ databases">
        <authorList>
            <consortium name="Lawrence Berkeley National Laboratory"/>
            <person name="Haridas S."/>
            <person name="Hensen N."/>
            <person name="Bonometti L."/>
            <person name="Westerberg I."/>
            <person name="Brannstrom I.O."/>
            <person name="Guillou S."/>
            <person name="Cros-Aarteil S."/>
            <person name="Calhoun S."/>
            <person name="Kuo A."/>
            <person name="Mondo S."/>
            <person name="Pangilinan J."/>
            <person name="Riley R."/>
            <person name="Labutti K."/>
            <person name="Andreopoulos B."/>
            <person name="Lipzen A."/>
            <person name="Chen C."/>
            <person name="Yanf M."/>
            <person name="Daum C."/>
            <person name="Ng V."/>
            <person name="Clum A."/>
            <person name="Steindorff A."/>
            <person name="Ohm R."/>
            <person name="Martin F."/>
            <person name="Silar P."/>
            <person name="Natvig D."/>
            <person name="Lalanne C."/>
            <person name="Gautier V."/>
            <person name="Ament-Velasquez S.L."/>
            <person name="Kruys A."/>
            <person name="Hutchinson M.I."/>
            <person name="Powell A.J."/>
            <person name="Barry K."/>
            <person name="Miller A.N."/>
            <person name="Grigoriev I.V."/>
            <person name="Debuchy R."/>
            <person name="Gladieux P."/>
            <person name="Thoren M.H."/>
            <person name="Johannesson H."/>
        </authorList>
    </citation>
    <scope>NUCLEOTIDE SEQUENCE</scope>
    <source>
        <strain evidence="10">CBS 955.72</strain>
    </source>
</reference>
<dbReference type="GO" id="GO:0000981">
    <property type="term" value="F:DNA-binding transcription factor activity, RNA polymerase II-specific"/>
    <property type="evidence" value="ECO:0007669"/>
    <property type="project" value="TreeGrafter"/>
</dbReference>
<keyword evidence="2" id="KW-0479">Metal-binding</keyword>
<gene>
    <name evidence="10" type="ORF">B0T25DRAFT_53253</name>
</gene>
<evidence type="ECO:0000256" key="7">
    <source>
        <dbReference type="ARBA" id="ARBA00044085"/>
    </source>
</evidence>
<protein>
    <recommendedName>
        <fullName evidence="7">C2H2 type master regulator of conidiophore development brlA</fullName>
    </recommendedName>
</protein>
<evidence type="ECO:0000313" key="10">
    <source>
        <dbReference type="EMBL" id="KAK3363731.1"/>
    </source>
</evidence>
<dbReference type="Proteomes" id="UP001275084">
    <property type="component" value="Unassembled WGS sequence"/>
</dbReference>
<sequence length="51" mass="5977">MRCRKSFIQRNSLTIHMRIHTEEKPYECPYPGGGKRFADVDTFQTASMPPF</sequence>
<keyword evidence="5" id="KW-0862">Zinc</keyword>
<evidence type="ECO:0000256" key="6">
    <source>
        <dbReference type="ARBA" id="ARBA00023242"/>
    </source>
</evidence>
<evidence type="ECO:0000256" key="4">
    <source>
        <dbReference type="ARBA" id="ARBA00022771"/>
    </source>
</evidence>
<feature type="domain" description="C2H2-type" evidence="9">
    <location>
        <begin position="1"/>
        <end position="25"/>
    </location>
</feature>
<proteinExistence type="predicted"/>
<dbReference type="GO" id="GO:0000978">
    <property type="term" value="F:RNA polymerase II cis-regulatory region sequence-specific DNA binding"/>
    <property type="evidence" value="ECO:0007669"/>
    <property type="project" value="TreeGrafter"/>
</dbReference>
<dbReference type="FunFam" id="3.30.160.60:FF:001498">
    <property type="entry name" value="Zinc finger protein 404"/>
    <property type="match status" value="1"/>
</dbReference>
<dbReference type="SUPFAM" id="SSF57667">
    <property type="entry name" value="beta-beta-alpha zinc fingers"/>
    <property type="match status" value="1"/>
</dbReference>
<dbReference type="PANTHER" id="PTHR14003">
    <property type="entry name" value="TRANSCRIPTIONAL REPRESSOR PROTEIN YY"/>
    <property type="match status" value="1"/>
</dbReference>
<evidence type="ECO:0000256" key="8">
    <source>
        <dbReference type="PROSITE-ProRule" id="PRU00042"/>
    </source>
</evidence>
<keyword evidence="11" id="KW-1185">Reference proteome</keyword>
<organism evidence="10 11">
    <name type="scientific">Lasiosphaeria hispida</name>
    <dbReference type="NCBI Taxonomy" id="260671"/>
    <lineage>
        <taxon>Eukaryota</taxon>
        <taxon>Fungi</taxon>
        <taxon>Dikarya</taxon>
        <taxon>Ascomycota</taxon>
        <taxon>Pezizomycotina</taxon>
        <taxon>Sordariomycetes</taxon>
        <taxon>Sordariomycetidae</taxon>
        <taxon>Sordariales</taxon>
        <taxon>Lasiosphaeriaceae</taxon>
        <taxon>Lasiosphaeria</taxon>
    </lineage>
</organism>
<keyword evidence="6" id="KW-0539">Nucleus</keyword>
<dbReference type="AlphaFoldDB" id="A0AAJ0HVM0"/>
<dbReference type="GO" id="GO:0000785">
    <property type="term" value="C:chromatin"/>
    <property type="evidence" value="ECO:0007669"/>
    <property type="project" value="TreeGrafter"/>
</dbReference>
<comment type="subcellular location">
    <subcellularLocation>
        <location evidence="1">Nucleus</location>
    </subcellularLocation>
</comment>
<evidence type="ECO:0000259" key="9">
    <source>
        <dbReference type="PROSITE" id="PS50157"/>
    </source>
</evidence>
<comment type="caution">
    <text evidence="10">The sequence shown here is derived from an EMBL/GenBank/DDBJ whole genome shotgun (WGS) entry which is preliminary data.</text>
</comment>
<accession>A0AAJ0HVM0</accession>
<dbReference type="Gene3D" id="3.30.160.60">
    <property type="entry name" value="Classic Zinc Finger"/>
    <property type="match status" value="2"/>
</dbReference>
<evidence type="ECO:0000256" key="1">
    <source>
        <dbReference type="ARBA" id="ARBA00004123"/>
    </source>
</evidence>
<evidence type="ECO:0000256" key="2">
    <source>
        <dbReference type="ARBA" id="ARBA00022723"/>
    </source>
</evidence>
<evidence type="ECO:0000256" key="3">
    <source>
        <dbReference type="ARBA" id="ARBA00022737"/>
    </source>
</evidence>
<evidence type="ECO:0000313" key="11">
    <source>
        <dbReference type="Proteomes" id="UP001275084"/>
    </source>
</evidence>
<dbReference type="EMBL" id="JAUIQD010000001">
    <property type="protein sequence ID" value="KAK3363731.1"/>
    <property type="molecule type" value="Genomic_DNA"/>
</dbReference>
<keyword evidence="4 8" id="KW-0863">Zinc-finger</keyword>
<dbReference type="PANTHER" id="PTHR14003:SF19">
    <property type="entry name" value="YY2 TRANSCRIPTION FACTOR"/>
    <property type="match status" value="1"/>
</dbReference>
<evidence type="ECO:0000256" key="5">
    <source>
        <dbReference type="ARBA" id="ARBA00022833"/>
    </source>
</evidence>
<dbReference type="InterPro" id="IPR036236">
    <property type="entry name" value="Znf_C2H2_sf"/>
</dbReference>
<dbReference type="GO" id="GO:0008270">
    <property type="term" value="F:zinc ion binding"/>
    <property type="evidence" value="ECO:0007669"/>
    <property type="project" value="UniProtKB-KW"/>
</dbReference>
<dbReference type="GO" id="GO:0005634">
    <property type="term" value="C:nucleus"/>
    <property type="evidence" value="ECO:0007669"/>
    <property type="project" value="UniProtKB-SubCell"/>
</dbReference>
<dbReference type="GO" id="GO:0005667">
    <property type="term" value="C:transcription regulator complex"/>
    <property type="evidence" value="ECO:0007669"/>
    <property type="project" value="TreeGrafter"/>
</dbReference>
<dbReference type="PROSITE" id="PS50157">
    <property type="entry name" value="ZINC_FINGER_C2H2_2"/>
    <property type="match status" value="1"/>
</dbReference>
<reference evidence="10" key="1">
    <citation type="journal article" date="2023" name="Mol. Phylogenet. Evol.">
        <title>Genome-scale phylogeny and comparative genomics of the fungal order Sordariales.</title>
        <authorList>
            <person name="Hensen N."/>
            <person name="Bonometti L."/>
            <person name="Westerberg I."/>
            <person name="Brannstrom I.O."/>
            <person name="Guillou S."/>
            <person name="Cros-Aarteil S."/>
            <person name="Calhoun S."/>
            <person name="Haridas S."/>
            <person name="Kuo A."/>
            <person name="Mondo S."/>
            <person name="Pangilinan J."/>
            <person name="Riley R."/>
            <person name="LaButti K."/>
            <person name="Andreopoulos B."/>
            <person name="Lipzen A."/>
            <person name="Chen C."/>
            <person name="Yan M."/>
            <person name="Daum C."/>
            <person name="Ng V."/>
            <person name="Clum A."/>
            <person name="Steindorff A."/>
            <person name="Ohm R.A."/>
            <person name="Martin F."/>
            <person name="Silar P."/>
            <person name="Natvig D.O."/>
            <person name="Lalanne C."/>
            <person name="Gautier V."/>
            <person name="Ament-Velasquez S.L."/>
            <person name="Kruys A."/>
            <person name="Hutchinson M.I."/>
            <person name="Powell A.J."/>
            <person name="Barry K."/>
            <person name="Miller A.N."/>
            <person name="Grigoriev I.V."/>
            <person name="Debuchy R."/>
            <person name="Gladieux P."/>
            <person name="Hiltunen Thoren M."/>
            <person name="Johannesson H."/>
        </authorList>
    </citation>
    <scope>NUCLEOTIDE SEQUENCE</scope>
    <source>
        <strain evidence="10">CBS 955.72</strain>
    </source>
</reference>